<keyword evidence="3" id="KW-1185">Reference proteome</keyword>
<feature type="region of interest" description="Disordered" evidence="1">
    <location>
        <begin position="1"/>
        <end position="144"/>
    </location>
</feature>
<feature type="compositionally biased region" description="Polar residues" evidence="1">
    <location>
        <begin position="65"/>
        <end position="85"/>
    </location>
</feature>
<feature type="compositionally biased region" description="Basic and acidic residues" evidence="1">
    <location>
        <begin position="135"/>
        <end position="144"/>
    </location>
</feature>
<dbReference type="OrthoDB" id="3269202at2759"/>
<dbReference type="Proteomes" id="UP000305948">
    <property type="component" value="Unassembled WGS sequence"/>
</dbReference>
<accession>A0A5C3ND27</accession>
<feature type="compositionally biased region" description="Low complexity" evidence="1">
    <location>
        <begin position="116"/>
        <end position="134"/>
    </location>
</feature>
<evidence type="ECO:0000313" key="2">
    <source>
        <dbReference type="EMBL" id="TFK55749.1"/>
    </source>
</evidence>
<name>A0A5C3ND27_9AGAM</name>
<reference evidence="2 3" key="1">
    <citation type="journal article" date="2019" name="Nat. Ecol. Evol.">
        <title>Megaphylogeny resolves global patterns of mushroom evolution.</title>
        <authorList>
            <person name="Varga T."/>
            <person name="Krizsan K."/>
            <person name="Foldi C."/>
            <person name="Dima B."/>
            <person name="Sanchez-Garcia M."/>
            <person name="Sanchez-Ramirez S."/>
            <person name="Szollosi G.J."/>
            <person name="Szarkandi J.G."/>
            <person name="Papp V."/>
            <person name="Albert L."/>
            <person name="Andreopoulos W."/>
            <person name="Angelini C."/>
            <person name="Antonin V."/>
            <person name="Barry K.W."/>
            <person name="Bougher N.L."/>
            <person name="Buchanan P."/>
            <person name="Buyck B."/>
            <person name="Bense V."/>
            <person name="Catcheside P."/>
            <person name="Chovatia M."/>
            <person name="Cooper J."/>
            <person name="Damon W."/>
            <person name="Desjardin D."/>
            <person name="Finy P."/>
            <person name="Geml J."/>
            <person name="Haridas S."/>
            <person name="Hughes K."/>
            <person name="Justo A."/>
            <person name="Karasinski D."/>
            <person name="Kautmanova I."/>
            <person name="Kiss B."/>
            <person name="Kocsube S."/>
            <person name="Kotiranta H."/>
            <person name="LaButti K.M."/>
            <person name="Lechner B.E."/>
            <person name="Liimatainen K."/>
            <person name="Lipzen A."/>
            <person name="Lukacs Z."/>
            <person name="Mihaltcheva S."/>
            <person name="Morgado L.N."/>
            <person name="Niskanen T."/>
            <person name="Noordeloos M.E."/>
            <person name="Ohm R.A."/>
            <person name="Ortiz-Santana B."/>
            <person name="Ovrebo C."/>
            <person name="Racz N."/>
            <person name="Riley R."/>
            <person name="Savchenko A."/>
            <person name="Shiryaev A."/>
            <person name="Soop K."/>
            <person name="Spirin V."/>
            <person name="Szebenyi C."/>
            <person name="Tomsovsky M."/>
            <person name="Tulloss R.E."/>
            <person name="Uehling J."/>
            <person name="Grigoriev I.V."/>
            <person name="Vagvolgyi C."/>
            <person name="Papp T."/>
            <person name="Martin F.M."/>
            <person name="Miettinen O."/>
            <person name="Hibbett D.S."/>
            <person name="Nagy L.G."/>
        </authorList>
    </citation>
    <scope>NUCLEOTIDE SEQUENCE [LARGE SCALE GENOMIC DNA]</scope>
    <source>
        <strain evidence="2 3">OMC1185</strain>
    </source>
</reference>
<sequence>MSYYRSPSHHRSQSQQAHAPSYYYPSQQSAYHSPQPVVYTTSDSGHRHRQYSSAGAGGQYYAPQSPHQRGRTYSTSYQGQASPAQYATVHGSHRRHHSTSSPVVVDLRKHHRHSNAHAQPARSASRPRASSHARQYSDRQRRYSEGHLSFADRLRRMLGVGPWAHHDARSHHHSRERFIDAKSGREVDRSGRPIYRV</sequence>
<proteinExistence type="predicted"/>
<feature type="compositionally biased region" description="Low complexity" evidence="1">
    <location>
        <begin position="13"/>
        <end position="36"/>
    </location>
</feature>
<dbReference type="EMBL" id="ML213504">
    <property type="protein sequence ID" value="TFK55749.1"/>
    <property type="molecule type" value="Genomic_DNA"/>
</dbReference>
<evidence type="ECO:0000256" key="1">
    <source>
        <dbReference type="SAM" id="MobiDB-lite"/>
    </source>
</evidence>
<organism evidence="2 3">
    <name type="scientific">Heliocybe sulcata</name>
    <dbReference type="NCBI Taxonomy" id="5364"/>
    <lineage>
        <taxon>Eukaryota</taxon>
        <taxon>Fungi</taxon>
        <taxon>Dikarya</taxon>
        <taxon>Basidiomycota</taxon>
        <taxon>Agaricomycotina</taxon>
        <taxon>Agaricomycetes</taxon>
        <taxon>Gloeophyllales</taxon>
        <taxon>Gloeophyllaceae</taxon>
        <taxon>Heliocybe</taxon>
    </lineage>
</organism>
<evidence type="ECO:0000313" key="3">
    <source>
        <dbReference type="Proteomes" id="UP000305948"/>
    </source>
</evidence>
<protein>
    <submittedName>
        <fullName evidence="2">Uncharacterized protein</fullName>
    </submittedName>
</protein>
<dbReference type="AlphaFoldDB" id="A0A5C3ND27"/>
<gene>
    <name evidence="2" type="ORF">OE88DRAFT_1641569</name>
</gene>